<dbReference type="PANTHER" id="PTHR35368:SF1">
    <property type="entry name" value="HYDROPEROXIDE REDUCTASE"/>
    <property type="match status" value="1"/>
</dbReference>
<comment type="caution">
    <text evidence="1">The sequence shown here is derived from an EMBL/GenBank/DDBJ whole genome shotgun (WGS) entry which is preliminary data.</text>
</comment>
<dbReference type="InterPro" id="IPR036102">
    <property type="entry name" value="OsmC/Ohrsf"/>
</dbReference>
<dbReference type="Pfam" id="PF02566">
    <property type="entry name" value="OsmC"/>
    <property type="match status" value="1"/>
</dbReference>
<dbReference type="Gene3D" id="3.30.300.20">
    <property type="match status" value="1"/>
</dbReference>
<dbReference type="AlphaFoldDB" id="A0A9X2JIZ9"/>
<dbReference type="InterPro" id="IPR015946">
    <property type="entry name" value="KH_dom-like_a/b"/>
</dbReference>
<accession>A0A9X2JIZ9</accession>
<name>A0A9X2JIZ9_9BACT</name>
<dbReference type="SUPFAM" id="SSF82784">
    <property type="entry name" value="OsmC-like"/>
    <property type="match status" value="1"/>
</dbReference>
<proteinExistence type="predicted"/>
<evidence type="ECO:0000313" key="2">
    <source>
        <dbReference type="Proteomes" id="UP001155241"/>
    </source>
</evidence>
<dbReference type="InterPro" id="IPR052924">
    <property type="entry name" value="OsmC/Ohr_hydroprdx_reductase"/>
</dbReference>
<sequence>MSTPAQQENTNGIDVAALKQTIAAIEENPAAGLTRWTVRSRWQGGTRSDHYVDGVDIGGQKVDRKFQIEIDEPCELCGTNQHANPQEYLLAATNACMMVGYATVAAVMGVKLTKLELEITGDIDLRGFLDIDASVARGYERLHYTVHLAGDGTQEQFEKMHEVVQRTSPNYYNIANPVELTSDLVVE</sequence>
<gene>
    <name evidence="1" type="ORF">NG895_11215</name>
</gene>
<keyword evidence="2" id="KW-1185">Reference proteome</keyword>
<dbReference type="Proteomes" id="UP001155241">
    <property type="component" value="Unassembled WGS sequence"/>
</dbReference>
<dbReference type="InterPro" id="IPR003718">
    <property type="entry name" value="OsmC/Ohr_fam"/>
</dbReference>
<protein>
    <submittedName>
        <fullName evidence="1">OsmC family protein</fullName>
    </submittedName>
</protein>
<dbReference type="RefSeq" id="WP_252852576.1">
    <property type="nucleotide sequence ID" value="NZ_JAMXLR010000036.1"/>
</dbReference>
<evidence type="ECO:0000313" key="1">
    <source>
        <dbReference type="EMBL" id="MCO6044474.1"/>
    </source>
</evidence>
<reference evidence="1" key="1">
    <citation type="submission" date="2022-06" db="EMBL/GenBank/DDBJ databases">
        <title>Aeoliella straminimaris, a novel planctomycete from sediments.</title>
        <authorList>
            <person name="Vitorino I.R."/>
            <person name="Lage O.M."/>
        </authorList>
    </citation>
    <scope>NUCLEOTIDE SEQUENCE</scope>
    <source>
        <strain evidence="1">ICT_H6.2</strain>
    </source>
</reference>
<organism evidence="1 2">
    <name type="scientific">Aeoliella straminimaris</name>
    <dbReference type="NCBI Taxonomy" id="2954799"/>
    <lineage>
        <taxon>Bacteria</taxon>
        <taxon>Pseudomonadati</taxon>
        <taxon>Planctomycetota</taxon>
        <taxon>Planctomycetia</taxon>
        <taxon>Pirellulales</taxon>
        <taxon>Lacipirellulaceae</taxon>
        <taxon>Aeoliella</taxon>
    </lineage>
</organism>
<dbReference type="PANTHER" id="PTHR35368">
    <property type="entry name" value="HYDROPEROXIDE REDUCTASE"/>
    <property type="match status" value="1"/>
</dbReference>
<dbReference type="EMBL" id="JAMXLR010000036">
    <property type="protein sequence ID" value="MCO6044474.1"/>
    <property type="molecule type" value="Genomic_DNA"/>
</dbReference>